<dbReference type="EMBL" id="CM000136">
    <property type="protein sequence ID" value="EEC67899.1"/>
    <property type="molecule type" value="Genomic_DNA"/>
</dbReference>
<dbReference type="AlphaFoldDB" id="B8BJR3"/>
<dbReference type="Gramene" id="BGIOSGA035026-TA">
    <property type="protein sequence ID" value="BGIOSGA035026-PA"/>
    <property type="gene ID" value="BGIOSGA035026"/>
</dbReference>
<evidence type="ECO:0000313" key="2">
    <source>
        <dbReference type="EMBL" id="EEC67899.1"/>
    </source>
</evidence>
<feature type="compositionally biased region" description="Basic residues" evidence="1">
    <location>
        <begin position="17"/>
        <end position="27"/>
    </location>
</feature>
<proteinExistence type="predicted"/>
<feature type="region of interest" description="Disordered" evidence="1">
    <location>
        <begin position="1"/>
        <end position="27"/>
    </location>
</feature>
<protein>
    <submittedName>
        <fullName evidence="2">Uncharacterized protein</fullName>
    </submittedName>
</protein>
<name>B8BJR3_ORYSI</name>
<gene>
    <name evidence="2" type="ORF">OsI_35580</name>
</gene>
<keyword evidence="3" id="KW-1185">Reference proteome</keyword>
<evidence type="ECO:0000256" key="1">
    <source>
        <dbReference type="SAM" id="MobiDB-lite"/>
    </source>
</evidence>
<evidence type="ECO:0000313" key="3">
    <source>
        <dbReference type="Proteomes" id="UP000007015"/>
    </source>
</evidence>
<accession>B8BJR3</accession>
<feature type="region of interest" description="Disordered" evidence="1">
    <location>
        <begin position="140"/>
        <end position="179"/>
    </location>
</feature>
<feature type="compositionally biased region" description="Gly residues" evidence="1">
    <location>
        <begin position="155"/>
        <end position="179"/>
    </location>
</feature>
<reference evidence="2 3" key="1">
    <citation type="journal article" date="2005" name="PLoS Biol.">
        <title>The genomes of Oryza sativa: a history of duplications.</title>
        <authorList>
            <person name="Yu J."/>
            <person name="Wang J."/>
            <person name="Lin W."/>
            <person name="Li S."/>
            <person name="Li H."/>
            <person name="Zhou J."/>
            <person name="Ni P."/>
            <person name="Dong W."/>
            <person name="Hu S."/>
            <person name="Zeng C."/>
            <person name="Zhang J."/>
            <person name="Zhang Y."/>
            <person name="Li R."/>
            <person name="Xu Z."/>
            <person name="Li S."/>
            <person name="Li X."/>
            <person name="Zheng H."/>
            <person name="Cong L."/>
            <person name="Lin L."/>
            <person name="Yin J."/>
            <person name="Geng J."/>
            <person name="Li G."/>
            <person name="Shi J."/>
            <person name="Liu J."/>
            <person name="Lv H."/>
            <person name="Li J."/>
            <person name="Wang J."/>
            <person name="Deng Y."/>
            <person name="Ran L."/>
            <person name="Shi X."/>
            <person name="Wang X."/>
            <person name="Wu Q."/>
            <person name="Li C."/>
            <person name="Ren X."/>
            <person name="Wang J."/>
            <person name="Wang X."/>
            <person name="Li D."/>
            <person name="Liu D."/>
            <person name="Zhang X."/>
            <person name="Ji Z."/>
            <person name="Zhao W."/>
            <person name="Sun Y."/>
            <person name="Zhang Z."/>
            <person name="Bao J."/>
            <person name="Han Y."/>
            <person name="Dong L."/>
            <person name="Ji J."/>
            <person name="Chen P."/>
            <person name="Wu S."/>
            <person name="Liu J."/>
            <person name="Xiao Y."/>
            <person name="Bu D."/>
            <person name="Tan J."/>
            <person name="Yang L."/>
            <person name="Ye C."/>
            <person name="Zhang J."/>
            <person name="Xu J."/>
            <person name="Zhou Y."/>
            <person name="Yu Y."/>
            <person name="Zhang B."/>
            <person name="Zhuang S."/>
            <person name="Wei H."/>
            <person name="Liu B."/>
            <person name="Lei M."/>
            <person name="Yu H."/>
            <person name="Li Y."/>
            <person name="Xu H."/>
            <person name="Wei S."/>
            <person name="He X."/>
            <person name="Fang L."/>
            <person name="Zhang Z."/>
            <person name="Zhang Y."/>
            <person name="Huang X."/>
            <person name="Su Z."/>
            <person name="Tong W."/>
            <person name="Li J."/>
            <person name="Tong Z."/>
            <person name="Li S."/>
            <person name="Ye J."/>
            <person name="Wang L."/>
            <person name="Fang L."/>
            <person name="Lei T."/>
            <person name="Chen C."/>
            <person name="Chen H."/>
            <person name="Xu Z."/>
            <person name="Li H."/>
            <person name="Huang H."/>
            <person name="Zhang F."/>
            <person name="Xu H."/>
            <person name="Li N."/>
            <person name="Zhao C."/>
            <person name="Li S."/>
            <person name="Dong L."/>
            <person name="Huang Y."/>
            <person name="Li L."/>
            <person name="Xi Y."/>
            <person name="Qi Q."/>
            <person name="Li W."/>
            <person name="Zhang B."/>
            <person name="Hu W."/>
            <person name="Zhang Y."/>
            <person name="Tian X."/>
            <person name="Jiao Y."/>
            <person name="Liang X."/>
            <person name="Jin J."/>
            <person name="Gao L."/>
            <person name="Zheng W."/>
            <person name="Hao B."/>
            <person name="Liu S."/>
            <person name="Wang W."/>
            <person name="Yuan L."/>
            <person name="Cao M."/>
            <person name="McDermott J."/>
            <person name="Samudrala R."/>
            <person name="Wang J."/>
            <person name="Wong G.K."/>
            <person name="Yang H."/>
        </authorList>
    </citation>
    <scope>NUCLEOTIDE SEQUENCE [LARGE SCALE GENOMIC DNA]</scope>
    <source>
        <strain evidence="3">cv. 93-11</strain>
    </source>
</reference>
<sequence>MAAAGPPSWRRPLSARERRRMAAVGERRRRPIPARRRRIRHHLRRIWPSPGRIRLVWALVAKEAAGNGGSASGSRGCGLRQQRRQWLLWHGRRRRGDAFGSSGCGGGDHGRRRHGGLGRLAKGVADGYIGPARHRLEEGSEIGWAQSGAADDSGGRLGARGGDGGRLGARGAAGGGGGDLGARRSCRWVWRGLRRMKTGWRRTPVQGSRMSAELERWWSIGASAKDILSVFLC</sequence>
<dbReference type="HOGENOM" id="CLU_1191550_0_0_1"/>
<dbReference type="Proteomes" id="UP000007015">
    <property type="component" value="Chromosome 11"/>
</dbReference>
<organism evidence="2 3">
    <name type="scientific">Oryza sativa subsp. indica</name>
    <name type="common">Rice</name>
    <dbReference type="NCBI Taxonomy" id="39946"/>
    <lineage>
        <taxon>Eukaryota</taxon>
        <taxon>Viridiplantae</taxon>
        <taxon>Streptophyta</taxon>
        <taxon>Embryophyta</taxon>
        <taxon>Tracheophyta</taxon>
        <taxon>Spermatophyta</taxon>
        <taxon>Magnoliopsida</taxon>
        <taxon>Liliopsida</taxon>
        <taxon>Poales</taxon>
        <taxon>Poaceae</taxon>
        <taxon>BOP clade</taxon>
        <taxon>Oryzoideae</taxon>
        <taxon>Oryzeae</taxon>
        <taxon>Oryzinae</taxon>
        <taxon>Oryza</taxon>
        <taxon>Oryza sativa</taxon>
    </lineage>
</organism>